<protein>
    <recommendedName>
        <fullName evidence="3">Secreted protein</fullName>
    </recommendedName>
</protein>
<sequence length="88" mass="9785">MRARARPAAVWRLSSQIMRDGAGWLAARVGRWEGTTGSEGQIPRTFTQDLRRSAGHNTTLGPCPKSHTSVLHGRFTSMEYTKHTMCSI</sequence>
<evidence type="ECO:0008006" key="3">
    <source>
        <dbReference type="Google" id="ProtNLM"/>
    </source>
</evidence>
<accession>A0ABR3LMQ3</accession>
<gene>
    <name evidence="1" type="ORF">QQF64_016406</name>
</gene>
<dbReference type="Proteomes" id="UP001558613">
    <property type="component" value="Unassembled WGS sequence"/>
</dbReference>
<reference evidence="1 2" key="1">
    <citation type="submission" date="2023-09" db="EMBL/GenBank/DDBJ databases">
        <authorList>
            <person name="Wang M."/>
        </authorList>
    </citation>
    <scope>NUCLEOTIDE SEQUENCE [LARGE SCALE GENOMIC DNA]</scope>
    <source>
        <strain evidence="1">GT-2023</strain>
        <tissue evidence="1">Liver</tissue>
    </source>
</reference>
<evidence type="ECO:0000313" key="2">
    <source>
        <dbReference type="Proteomes" id="UP001558613"/>
    </source>
</evidence>
<dbReference type="EMBL" id="JAYMGO010000020">
    <property type="protein sequence ID" value="KAL1254177.1"/>
    <property type="molecule type" value="Genomic_DNA"/>
</dbReference>
<keyword evidence="2" id="KW-1185">Reference proteome</keyword>
<proteinExistence type="predicted"/>
<evidence type="ECO:0000313" key="1">
    <source>
        <dbReference type="EMBL" id="KAL1254177.1"/>
    </source>
</evidence>
<comment type="caution">
    <text evidence="1">The sequence shown here is derived from an EMBL/GenBank/DDBJ whole genome shotgun (WGS) entry which is preliminary data.</text>
</comment>
<organism evidence="1 2">
    <name type="scientific">Cirrhinus molitorella</name>
    <name type="common">mud carp</name>
    <dbReference type="NCBI Taxonomy" id="172907"/>
    <lineage>
        <taxon>Eukaryota</taxon>
        <taxon>Metazoa</taxon>
        <taxon>Chordata</taxon>
        <taxon>Craniata</taxon>
        <taxon>Vertebrata</taxon>
        <taxon>Euteleostomi</taxon>
        <taxon>Actinopterygii</taxon>
        <taxon>Neopterygii</taxon>
        <taxon>Teleostei</taxon>
        <taxon>Ostariophysi</taxon>
        <taxon>Cypriniformes</taxon>
        <taxon>Cyprinidae</taxon>
        <taxon>Labeoninae</taxon>
        <taxon>Labeonini</taxon>
        <taxon>Cirrhinus</taxon>
    </lineage>
</organism>
<name>A0ABR3LMQ3_9TELE</name>